<evidence type="ECO:0000256" key="3">
    <source>
        <dbReference type="ARBA" id="ARBA00022679"/>
    </source>
</evidence>
<dbReference type="Pfam" id="PF04437">
    <property type="entry name" value="RINT1_TIP1"/>
    <property type="match status" value="1"/>
</dbReference>
<evidence type="ECO:0000256" key="11">
    <source>
        <dbReference type="ARBA" id="ARBA00049002"/>
    </source>
</evidence>
<evidence type="ECO:0000256" key="9">
    <source>
        <dbReference type="ARBA" id="ARBA00048618"/>
    </source>
</evidence>
<dbReference type="InterPro" id="IPR042042">
    <property type="entry name" value="Tip20p_domB"/>
</dbReference>
<dbReference type="GO" id="GO:0006888">
    <property type="term" value="P:endoplasmic reticulum to Golgi vesicle-mediated transport"/>
    <property type="evidence" value="ECO:0007669"/>
    <property type="project" value="InterPro"/>
</dbReference>
<evidence type="ECO:0000256" key="10">
    <source>
        <dbReference type="ARBA" id="ARBA00048799"/>
    </source>
</evidence>
<evidence type="ECO:0000256" key="8">
    <source>
        <dbReference type="ARBA" id="ARBA00048490"/>
    </source>
</evidence>
<dbReference type="GO" id="GO:0120518">
    <property type="term" value="F:protein N-terminal-methionine acetyltransferase activity"/>
    <property type="evidence" value="ECO:0007669"/>
    <property type="project" value="UniProtKB-EC"/>
</dbReference>
<evidence type="ECO:0000256" key="4">
    <source>
        <dbReference type="ARBA" id="ARBA00023315"/>
    </source>
</evidence>
<dbReference type="Proteomes" id="UP000033140">
    <property type="component" value="Unassembled WGS sequence"/>
</dbReference>
<dbReference type="PANTHER" id="PTHR13520">
    <property type="entry name" value="RAD50-INTERACTING PROTEIN 1 RINT-1"/>
    <property type="match status" value="1"/>
</dbReference>
<organism evidence="16 17">
    <name type="scientific">Saitoella complicata (strain BCRC 22490 / CBS 7301 / JCM 7358 / NBRC 10748 / NRRL Y-17804)</name>
    <dbReference type="NCBI Taxonomy" id="698492"/>
    <lineage>
        <taxon>Eukaryota</taxon>
        <taxon>Fungi</taxon>
        <taxon>Dikarya</taxon>
        <taxon>Ascomycota</taxon>
        <taxon>Taphrinomycotina</taxon>
        <taxon>Taphrinomycotina incertae sedis</taxon>
        <taxon>Saitoella</taxon>
    </lineage>
</organism>
<evidence type="ECO:0000256" key="12">
    <source>
        <dbReference type="ARBA" id="ARBA00049103"/>
    </source>
</evidence>
<evidence type="ECO:0000256" key="2">
    <source>
        <dbReference type="ARBA" id="ARBA00022490"/>
    </source>
</evidence>
<accession>A0A0E9NPA2</accession>
<keyword evidence="17" id="KW-1185">Reference proteome</keyword>
<keyword evidence="14" id="KW-0175">Coiled coil</keyword>
<comment type="catalytic activity">
    <reaction evidence="13">
        <text>N-terminal L-methionyl-L-threonyl-[protein] + acetyl-CoA = N-terminal N(alpha)-acetyl-L-methionyl-L-threonyl-[protein] + CoA + H(+)</text>
        <dbReference type="Rhea" id="RHEA:50576"/>
        <dbReference type="Rhea" id="RHEA-COMP:12732"/>
        <dbReference type="Rhea" id="RHEA-COMP:12733"/>
        <dbReference type="ChEBI" id="CHEBI:15378"/>
        <dbReference type="ChEBI" id="CHEBI:57287"/>
        <dbReference type="ChEBI" id="CHEBI:57288"/>
        <dbReference type="ChEBI" id="CHEBI:133404"/>
        <dbReference type="ChEBI" id="CHEBI:133405"/>
        <dbReference type="EC" id="2.3.1.258"/>
    </reaction>
</comment>
<name>A0A0E9NPA2_SAICN</name>
<evidence type="ECO:0000256" key="6">
    <source>
        <dbReference type="ARBA" id="ARBA00048251"/>
    </source>
</evidence>
<dbReference type="InterPro" id="IPR007528">
    <property type="entry name" value="RINT1_Tip20"/>
</dbReference>
<evidence type="ECO:0000256" key="13">
    <source>
        <dbReference type="ARBA" id="ARBA00049454"/>
    </source>
</evidence>
<comment type="catalytic activity">
    <reaction evidence="7">
        <text>N-terminal L-methionyl-L-tyrosyl-[protein] + acetyl-CoA = N-terminal N(alpha)-acetyl-L-methionyl-L-tyrosyl-[protein] + CoA + H(+)</text>
        <dbReference type="Rhea" id="RHEA:50532"/>
        <dbReference type="Rhea" id="RHEA-COMP:12717"/>
        <dbReference type="Rhea" id="RHEA-COMP:12718"/>
        <dbReference type="ChEBI" id="CHEBI:15378"/>
        <dbReference type="ChEBI" id="CHEBI:57287"/>
        <dbReference type="ChEBI" id="CHEBI:57288"/>
        <dbReference type="ChEBI" id="CHEBI:133384"/>
        <dbReference type="ChEBI" id="CHEBI:133385"/>
        <dbReference type="EC" id="2.3.1.258"/>
    </reaction>
</comment>
<dbReference type="AlphaFoldDB" id="A0A0E9NPA2"/>
<sequence length="959" mass="108583">MVDTDTYVLEYLDENFRSVEGLKAVNELLDTLQTQQKALGEQILEAKTRMDTTQAESASHARSILEEVDELSAKRAEYEMHRARSEEWSGSLGRLRELDGSLRDLDVAYGYASILAKVKSLSIEASSLITTDPRAALIPYASLRTLAKSLRTKNIDADSSAIHLIEYVDLSSDALWEEMKRKLSEGFKGALEDLGWPTIVAKSMEGYEEKIAAFRIGFEKLLVLEQPDANGNDTSSQSGPLLAFSVLTEPLDLRFRYHFQSNRTTNRPDRPEWFFTHLLTLFEDHSAFINTVIQPILASTGLGQRIAMNELITAMLPTAERKLKLLLVEIEGHAKVWSHLVHETLRFDDAVRERWMYVPFGQERWNGTVETIIGTPALFEKWLSIEGEFDLMRYHEILASPDAWQLEFEGIDPAVTKPTKSALRLKDMLDTILTRFAPLPRFDHRVNFFLDVQLAILEGYLDRLNGICDAFETLSSSIIRAVPGVHRDEARTTMGVGGLERLCRAYGSAVFLEETMREWSEDVFFVELWQDLADAASDTSSDEPIVGSMGVEQIAGRTSRVLVTDPESGTLFDETMEAYQTLRVRAETLIVRHLSKEMANEGKTYARLQSWSSVRPAETTTISPEFAQPIQSLTAMLSFLSTTFAYPVFLRLYRSFSSDFQHWIWEHIVERNKFSEHGGRQFKRDMEGLWQACGEFCARPAVRMGKVEDACVVLGLPTAADGKGEVLDLWSVLRELDAGGERANVVMGKLGLTSVDLHEARWLVGRRIEAVARTSIAKRWTLITIRVLERYPDQRSKERALDNMAPSKRIALDDITPNNLGTFKKLHQVIFPVPYSEQFFKETLVIGELAKLAYFNDISVGALRLTHDKSTPTILYISTLGVLPPYRSLSIGTTMLTHTMTQAKELGCEVVEAHVSTENEVGVKWWEKRGFEVVEVVKGYYEKKKEGGRDAWLIRRRVE</sequence>
<evidence type="ECO:0000256" key="1">
    <source>
        <dbReference type="ARBA" id="ARBA00004496"/>
    </source>
</evidence>
<dbReference type="GO" id="GO:0006890">
    <property type="term" value="P:retrograde vesicle-mediated transport, Golgi to endoplasmic reticulum"/>
    <property type="evidence" value="ECO:0007669"/>
    <property type="project" value="InterPro"/>
</dbReference>
<protein>
    <recommendedName>
        <fullName evidence="5">N-terminal methionine N(alpha)-acetyltransferase NatE</fullName>
        <ecNumber evidence="5">2.3.1.258</ecNumber>
    </recommendedName>
</protein>
<dbReference type="Pfam" id="PF00583">
    <property type="entry name" value="Acetyltransf_1"/>
    <property type="match status" value="1"/>
</dbReference>
<comment type="subcellular location">
    <subcellularLocation>
        <location evidence="1">Cytoplasm</location>
    </subcellularLocation>
</comment>
<gene>
    <name evidence="16" type="ORF">G7K_5757-t1</name>
</gene>
<comment type="catalytic activity">
    <reaction evidence="8">
        <text>N-terminal L-methionyl-L-phenylalanyl-[protein] + acetyl-CoA = N-terminal N(alpha)-acetyl-L-methionyl-L-phenylalanyl-[protein] + CoA + H(+)</text>
        <dbReference type="Rhea" id="RHEA:50528"/>
        <dbReference type="Rhea" id="RHEA-COMP:12715"/>
        <dbReference type="Rhea" id="RHEA-COMP:12716"/>
        <dbReference type="ChEBI" id="CHEBI:15378"/>
        <dbReference type="ChEBI" id="CHEBI:57287"/>
        <dbReference type="ChEBI" id="CHEBI:57288"/>
        <dbReference type="ChEBI" id="CHEBI:133382"/>
        <dbReference type="ChEBI" id="CHEBI:133383"/>
        <dbReference type="EC" id="2.3.1.258"/>
    </reaction>
</comment>
<comment type="catalytic activity">
    <reaction evidence="6">
        <text>N-terminal L-methionyl-L-seryl-[protein] + acetyl-CoA = N-terminal N(alpha)-acetyl-L-methionyl-L-seryl-[protein] + CoA + H(+)</text>
        <dbReference type="Rhea" id="RHEA:50568"/>
        <dbReference type="Rhea" id="RHEA-COMP:12728"/>
        <dbReference type="Rhea" id="RHEA-COMP:12729"/>
        <dbReference type="ChEBI" id="CHEBI:15378"/>
        <dbReference type="ChEBI" id="CHEBI:57287"/>
        <dbReference type="ChEBI" id="CHEBI:57288"/>
        <dbReference type="ChEBI" id="CHEBI:133400"/>
        <dbReference type="ChEBI" id="CHEBI:133401"/>
        <dbReference type="EC" id="2.3.1.258"/>
    </reaction>
</comment>
<dbReference type="GO" id="GO:0060628">
    <property type="term" value="P:regulation of ER to Golgi vesicle-mediated transport"/>
    <property type="evidence" value="ECO:0007669"/>
    <property type="project" value="TreeGrafter"/>
</dbReference>
<comment type="catalytic activity">
    <reaction evidence="9">
        <text>N-terminal L-methionyl-L-lysyl-[protein] + acetyl-CoA = N-terminal N(alpha)-acetyl-L-methionyl-L-lysyl-[protein] + CoA + H(+)</text>
        <dbReference type="Rhea" id="RHEA:50580"/>
        <dbReference type="Rhea" id="RHEA-COMP:12734"/>
        <dbReference type="Rhea" id="RHEA-COMP:12735"/>
        <dbReference type="ChEBI" id="CHEBI:15378"/>
        <dbReference type="ChEBI" id="CHEBI:57287"/>
        <dbReference type="ChEBI" id="CHEBI:57288"/>
        <dbReference type="ChEBI" id="CHEBI:133406"/>
        <dbReference type="ChEBI" id="CHEBI:133407"/>
        <dbReference type="EC" id="2.3.1.258"/>
    </reaction>
</comment>
<dbReference type="Gene3D" id="1.20.58.670">
    <property type="entry name" value="Dsl1p vesicle tethering complex, Tip20p subunit, domain D"/>
    <property type="match status" value="1"/>
</dbReference>
<dbReference type="Gene3D" id="3.40.630.30">
    <property type="match status" value="1"/>
</dbReference>
<feature type="coiled-coil region" evidence="14">
    <location>
        <begin position="22"/>
        <end position="81"/>
    </location>
</feature>
<dbReference type="Gene3D" id="1.20.58.1420">
    <property type="entry name" value="Dsl1p vesicle tethering complex, Tip20p subunit, domain B"/>
    <property type="match status" value="1"/>
</dbReference>
<comment type="catalytic activity">
    <reaction evidence="12">
        <text>N-terminal L-methionyl-L-leucyl-[protein] + acetyl-CoA = N-terminal N(alpha)-acetyl-L-methionyl-L-leucyl-[protein] + CoA + H(+)</text>
        <dbReference type="Rhea" id="RHEA:50520"/>
        <dbReference type="Rhea" id="RHEA-COMP:12711"/>
        <dbReference type="Rhea" id="RHEA-COMP:12712"/>
        <dbReference type="ChEBI" id="CHEBI:15378"/>
        <dbReference type="ChEBI" id="CHEBI:57287"/>
        <dbReference type="ChEBI" id="CHEBI:57288"/>
        <dbReference type="ChEBI" id="CHEBI:133377"/>
        <dbReference type="ChEBI" id="CHEBI:133378"/>
        <dbReference type="EC" id="2.3.1.258"/>
    </reaction>
</comment>
<dbReference type="CDD" id="cd04301">
    <property type="entry name" value="NAT_SF"/>
    <property type="match status" value="1"/>
</dbReference>
<comment type="caution">
    <text evidence="16">The sequence shown here is derived from an EMBL/GenBank/DDBJ whole genome shotgun (WGS) entry which is preliminary data.</text>
</comment>
<dbReference type="InterPro" id="IPR000182">
    <property type="entry name" value="GNAT_dom"/>
</dbReference>
<dbReference type="OMA" id="GMTWEVL"/>
<dbReference type="PANTHER" id="PTHR13520:SF0">
    <property type="entry name" value="RAD50-INTERACTING PROTEIN 1"/>
    <property type="match status" value="1"/>
</dbReference>
<dbReference type="SUPFAM" id="SSF55729">
    <property type="entry name" value="Acyl-CoA N-acyltransferases (Nat)"/>
    <property type="match status" value="1"/>
</dbReference>
<keyword evidence="2" id="KW-0963">Cytoplasm</keyword>
<dbReference type="InterPro" id="IPR042044">
    <property type="entry name" value="EXOC6PINT-1/Sec15/Tip20_C_dom2"/>
</dbReference>
<dbReference type="EMBL" id="BACD03000050">
    <property type="protein sequence ID" value="GAO51664.1"/>
    <property type="molecule type" value="Genomic_DNA"/>
</dbReference>
<dbReference type="EC" id="2.3.1.258" evidence="5"/>
<dbReference type="STRING" id="698492.A0A0E9NPA2"/>
<evidence type="ECO:0000256" key="7">
    <source>
        <dbReference type="ARBA" id="ARBA00048335"/>
    </source>
</evidence>
<dbReference type="GO" id="GO:0070939">
    <property type="term" value="C:Dsl1/NZR complex"/>
    <property type="evidence" value="ECO:0007669"/>
    <property type="project" value="InterPro"/>
</dbReference>
<reference evidence="16 17" key="1">
    <citation type="journal article" date="2011" name="J. Gen. Appl. Microbiol.">
        <title>Draft genome sequencing of the enigmatic yeast Saitoella complicata.</title>
        <authorList>
            <person name="Nishida H."/>
            <person name="Hamamoto M."/>
            <person name="Sugiyama J."/>
        </authorList>
    </citation>
    <scope>NUCLEOTIDE SEQUENCE [LARGE SCALE GENOMIC DNA]</scope>
    <source>
        <strain evidence="16 17">NRRL Y-17804</strain>
    </source>
</reference>
<dbReference type="FunFam" id="3.40.630.30:FF:000078">
    <property type="entry name" value="N-alpha-acetyltransferase 50"/>
    <property type="match status" value="1"/>
</dbReference>
<dbReference type="PROSITE" id="PS51186">
    <property type="entry name" value="GNAT"/>
    <property type="match status" value="1"/>
</dbReference>
<evidence type="ECO:0000313" key="17">
    <source>
        <dbReference type="Proteomes" id="UP000033140"/>
    </source>
</evidence>
<reference evidence="16 17" key="2">
    <citation type="journal article" date="2014" name="J. Gen. Appl. Microbiol.">
        <title>The early diverging ascomycetous budding yeast Saitoella complicata has three histone deacetylases belonging to the Clr6, Hos2, and Rpd3 lineages.</title>
        <authorList>
            <person name="Nishida H."/>
            <person name="Matsumoto T."/>
            <person name="Kondo S."/>
            <person name="Hamamoto M."/>
            <person name="Yoshikawa H."/>
        </authorList>
    </citation>
    <scope>NUCLEOTIDE SEQUENCE [LARGE SCALE GENOMIC DNA]</scope>
    <source>
        <strain evidence="16 17">NRRL Y-17804</strain>
    </source>
</reference>
<dbReference type="PROSITE" id="PS51386">
    <property type="entry name" value="RINT1_TIP20"/>
    <property type="match status" value="1"/>
</dbReference>
<keyword evidence="4" id="KW-0012">Acyltransferase</keyword>
<dbReference type="InterPro" id="IPR016181">
    <property type="entry name" value="Acyl_CoA_acyltransferase"/>
</dbReference>
<keyword evidence="3" id="KW-0808">Transferase</keyword>
<evidence type="ECO:0000256" key="14">
    <source>
        <dbReference type="SAM" id="Coils"/>
    </source>
</evidence>
<reference evidence="16 17" key="3">
    <citation type="journal article" date="2015" name="Genome Announc.">
        <title>Draft Genome Sequence of the Archiascomycetous Yeast Saitoella complicata.</title>
        <authorList>
            <person name="Yamauchi K."/>
            <person name="Kondo S."/>
            <person name="Hamamoto M."/>
            <person name="Takahashi Y."/>
            <person name="Ogura Y."/>
            <person name="Hayashi T."/>
            <person name="Nishida H."/>
        </authorList>
    </citation>
    <scope>NUCLEOTIDE SEQUENCE [LARGE SCALE GENOMIC DNA]</scope>
    <source>
        <strain evidence="16 17">NRRL Y-17804</strain>
    </source>
</reference>
<proteinExistence type="predicted"/>
<comment type="catalytic activity">
    <reaction evidence="11">
        <text>N-terminal L-methionyl-L-alanyl-[protein] + acetyl-CoA = N-terminal N(alpha)-acetyl-L-methionyl-L-alanyl-[protein] + CoA + H(+)</text>
        <dbReference type="Rhea" id="RHEA:50564"/>
        <dbReference type="Rhea" id="RHEA-COMP:12726"/>
        <dbReference type="Rhea" id="RHEA-COMP:12727"/>
        <dbReference type="ChEBI" id="CHEBI:15378"/>
        <dbReference type="ChEBI" id="CHEBI:57287"/>
        <dbReference type="ChEBI" id="CHEBI:57288"/>
        <dbReference type="ChEBI" id="CHEBI:133398"/>
        <dbReference type="ChEBI" id="CHEBI:133399"/>
        <dbReference type="EC" id="2.3.1.258"/>
    </reaction>
</comment>
<comment type="catalytic activity">
    <reaction evidence="10">
        <text>N-terminal L-methionyl-L-valyl-[protein] + acetyl-CoA = N-terminal N(alpha)-acetyl-L-methionyl-L-valyl-[protein] + CoA + H(+)</text>
        <dbReference type="Rhea" id="RHEA:50572"/>
        <dbReference type="Rhea" id="RHEA-COMP:12730"/>
        <dbReference type="Rhea" id="RHEA-COMP:12731"/>
        <dbReference type="ChEBI" id="CHEBI:15378"/>
        <dbReference type="ChEBI" id="CHEBI:57287"/>
        <dbReference type="ChEBI" id="CHEBI:57288"/>
        <dbReference type="ChEBI" id="CHEBI:133402"/>
        <dbReference type="ChEBI" id="CHEBI:133403"/>
        <dbReference type="EC" id="2.3.1.258"/>
    </reaction>
</comment>
<feature type="domain" description="N-acetyltransferase" evidence="15">
    <location>
        <begin position="810"/>
        <end position="959"/>
    </location>
</feature>
<evidence type="ECO:0000256" key="5">
    <source>
        <dbReference type="ARBA" id="ARBA00039121"/>
    </source>
</evidence>
<evidence type="ECO:0000259" key="15">
    <source>
        <dbReference type="PROSITE" id="PS51186"/>
    </source>
</evidence>
<evidence type="ECO:0000313" key="16">
    <source>
        <dbReference type="EMBL" id="GAO51664.1"/>
    </source>
</evidence>